<feature type="transmembrane region" description="Helical" evidence="1">
    <location>
        <begin position="179"/>
        <end position="205"/>
    </location>
</feature>
<feature type="transmembrane region" description="Helical" evidence="1">
    <location>
        <begin position="54"/>
        <end position="78"/>
    </location>
</feature>
<feature type="transmembrane region" description="Helical" evidence="1">
    <location>
        <begin position="334"/>
        <end position="354"/>
    </location>
</feature>
<feature type="transmembrane region" description="Helical" evidence="1">
    <location>
        <begin position="262"/>
        <end position="281"/>
    </location>
</feature>
<feature type="transmembrane region" description="Helical" evidence="1">
    <location>
        <begin position="115"/>
        <end position="134"/>
    </location>
</feature>
<evidence type="ECO:0000313" key="3">
    <source>
        <dbReference type="Proteomes" id="UP000256708"/>
    </source>
</evidence>
<reference evidence="3" key="1">
    <citation type="submission" date="2018-08" db="EMBL/GenBank/DDBJ databases">
        <authorList>
            <person name="Liu Z.-W."/>
            <person name="Du Z.-J."/>
        </authorList>
    </citation>
    <scope>NUCLEOTIDE SEQUENCE [LARGE SCALE GENOMIC DNA]</scope>
    <source>
        <strain evidence="3">H4X</strain>
    </source>
</reference>
<dbReference type="RefSeq" id="WP_115567139.1">
    <property type="nucleotide sequence ID" value="NZ_QRGR01000022.1"/>
</dbReference>
<dbReference type="OrthoDB" id="919397at2"/>
<dbReference type="PROSITE" id="PS51257">
    <property type="entry name" value="PROKAR_LIPOPROTEIN"/>
    <property type="match status" value="1"/>
</dbReference>
<organism evidence="2 3">
    <name type="scientific">Pontibacter diazotrophicus</name>
    <dbReference type="NCBI Taxonomy" id="1400979"/>
    <lineage>
        <taxon>Bacteria</taxon>
        <taxon>Pseudomonadati</taxon>
        <taxon>Bacteroidota</taxon>
        <taxon>Cytophagia</taxon>
        <taxon>Cytophagales</taxon>
        <taxon>Hymenobacteraceae</taxon>
        <taxon>Pontibacter</taxon>
    </lineage>
</organism>
<sequence length="564" mass="65462">MSKESQLPVRPYWEYVLPALAIISLLVSCIYVSGNKFFWNDELYSYYFTSDPSFTGMLSAFHDKINNTPLLYFLLGWIWDKAFGSSELSLRLFSSLGMCVALVVTWVVVRRHFGLWSTTVGVLGVFCTSEVILLQNAEARMYGLFLALSAFALLLYDQFYRNFKPSNKQLILNSCVHIAIVHTHLFGGFYSGAILLAMLVADWFFNIFRLRVYLSIILSWVTILFYIPSFLNQADAGNPRTWLPEPIFRDLLDMFHFHASTFLHQSLPLLLLVISVFIIFGRELKGTTLQREPAPTTNTQSIIPLMVLTVAFLVLPVFIWVISKTIKPIFWERYMIPSALGWVIVLAYFSSYIFHLSVFKKQVHSKAVKFRHLPSFMIGISAFVLLAFFLCRPLMYANTVKKYDQPGTTDATGGYNDLPVVLQMAGPFLERIHYAPNPERYYYILDWEAAVDENSGLFTPQEYKHMEAIKRNYPHLFQNNVLTTEEFLQRFDRFLVLDHPDYLRECPLEPQGLETAREWDDIQCPQWVEMRLLNNDAYNVTFLNDDNWFSVLLVEKQEDLRPEE</sequence>
<comment type="caution">
    <text evidence="2">The sequence shown here is derived from an EMBL/GenBank/DDBJ whole genome shotgun (WGS) entry which is preliminary data.</text>
</comment>
<dbReference type="EMBL" id="QRGR01000022">
    <property type="protein sequence ID" value="RDV13599.1"/>
    <property type="molecule type" value="Genomic_DNA"/>
</dbReference>
<evidence type="ECO:0008006" key="4">
    <source>
        <dbReference type="Google" id="ProtNLM"/>
    </source>
</evidence>
<keyword evidence="1" id="KW-0812">Transmembrane</keyword>
<accession>A0A3D8L862</accession>
<feature type="transmembrane region" description="Helical" evidence="1">
    <location>
        <begin position="375"/>
        <end position="395"/>
    </location>
</feature>
<feature type="transmembrane region" description="Helical" evidence="1">
    <location>
        <begin position="90"/>
        <end position="109"/>
    </location>
</feature>
<name>A0A3D8L862_9BACT</name>
<keyword evidence="1" id="KW-1133">Transmembrane helix</keyword>
<gene>
    <name evidence="2" type="ORF">DXT99_18860</name>
</gene>
<keyword evidence="1" id="KW-0472">Membrane</keyword>
<feature type="transmembrane region" description="Helical" evidence="1">
    <location>
        <begin position="302"/>
        <end position="322"/>
    </location>
</feature>
<feature type="transmembrane region" description="Helical" evidence="1">
    <location>
        <begin position="141"/>
        <end position="159"/>
    </location>
</feature>
<protein>
    <recommendedName>
        <fullName evidence="4">Glycosyltransferase RgtA/B/C/D-like domain-containing protein</fullName>
    </recommendedName>
</protein>
<dbReference type="Proteomes" id="UP000256708">
    <property type="component" value="Unassembled WGS sequence"/>
</dbReference>
<evidence type="ECO:0000313" key="2">
    <source>
        <dbReference type="EMBL" id="RDV13599.1"/>
    </source>
</evidence>
<feature type="transmembrane region" description="Helical" evidence="1">
    <location>
        <begin position="12"/>
        <end position="34"/>
    </location>
</feature>
<keyword evidence="3" id="KW-1185">Reference proteome</keyword>
<proteinExistence type="predicted"/>
<dbReference type="AlphaFoldDB" id="A0A3D8L862"/>
<evidence type="ECO:0000256" key="1">
    <source>
        <dbReference type="SAM" id="Phobius"/>
    </source>
</evidence>
<feature type="transmembrane region" description="Helical" evidence="1">
    <location>
        <begin position="212"/>
        <end position="231"/>
    </location>
</feature>